<feature type="domain" description="Nicastrin small lobe" evidence="12">
    <location>
        <begin position="37"/>
        <end position="210"/>
    </location>
</feature>
<evidence type="ECO:0000256" key="2">
    <source>
        <dbReference type="ARBA" id="ARBA00007717"/>
    </source>
</evidence>
<dbReference type="Pfam" id="PF18266">
    <property type="entry name" value="Ncstrn_small"/>
    <property type="match status" value="1"/>
</dbReference>
<name>A0A2S2QMR8_9HEMI</name>
<reference evidence="13" key="1">
    <citation type="submission" date="2018-04" db="EMBL/GenBank/DDBJ databases">
        <title>Transcriptome assembly of Sipha flava.</title>
        <authorList>
            <person name="Scully E.D."/>
            <person name="Geib S.M."/>
            <person name="Palmer N.A."/>
            <person name="Koch K."/>
            <person name="Bradshaw J."/>
            <person name="Heng-Moss T."/>
            <person name="Sarath G."/>
        </authorList>
    </citation>
    <scope>NUCLEOTIDE SEQUENCE</scope>
</reference>
<dbReference type="EMBL" id="GGMS01009853">
    <property type="protein sequence ID" value="MBY79056.1"/>
    <property type="molecule type" value="Transcribed_RNA"/>
</dbReference>
<evidence type="ECO:0000256" key="5">
    <source>
        <dbReference type="ARBA" id="ARBA00022729"/>
    </source>
</evidence>
<evidence type="ECO:0000256" key="1">
    <source>
        <dbReference type="ARBA" id="ARBA00004479"/>
    </source>
</evidence>
<keyword evidence="8 10" id="KW-0472">Membrane</keyword>
<keyword evidence="5 11" id="KW-0732">Signal</keyword>
<keyword evidence="7 10" id="KW-1133">Transmembrane helix</keyword>
<feature type="transmembrane region" description="Helical" evidence="10">
    <location>
        <begin position="623"/>
        <end position="643"/>
    </location>
</feature>
<gene>
    <name evidence="13" type="primary">nct_1</name>
    <name evidence="15" type="synonym">LOC112694493</name>
    <name evidence="13" type="ORF">g.26233</name>
</gene>
<proteinExistence type="inferred from homology"/>
<dbReference type="Gene3D" id="3.40.630.10">
    <property type="entry name" value="Zn peptidases"/>
    <property type="match status" value="1"/>
</dbReference>
<keyword evidence="9" id="KW-0325">Glycoprotein</keyword>
<evidence type="ECO:0000313" key="15">
    <source>
        <dbReference type="RefSeq" id="XP_025425754.1"/>
    </source>
</evidence>
<evidence type="ECO:0000256" key="6">
    <source>
        <dbReference type="ARBA" id="ARBA00022976"/>
    </source>
</evidence>
<dbReference type="GO" id="GO:0007220">
    <property type="term" value="P:Notch receptor processing"/>
    <property type="evidence" value="ECO:0007669"/>
    <property type="project" value="TreeGrafter"/>
</dbReference>
<evidence type="ECO:0000256" key="8">
    <source>
        <dbReference type="ARBA" id="ARBA00023136"/>
    </source>
</evidence>
<feature type="signal peptide" evidence="11">
    <location>
        <begin position="1"/>
        <end position="19"/>
    </location>
</feature>
<evidence type="ECO:0000313" key="13">
    <source>
        <dbReference type="EMBL" id="MBY79056.1"/>
    </source>
</evidence>
<comment type="subcellular location">
    <subcellularLocation>
        <location evidence="1">Membrane</location>
        <topology evidence="1">Single-pass type I membrane protein</topology>
    </subcellularLocation>
</comment>
<dbReference type="Pfam" id="PF05450">
    <property type="entry name" value="Nicastrin"/>
    <property type="match status" value="1"/>
</dbReference>
<dbReference type="InterPro" id="IPR008710">
    <property type="entry name" value="Nicastrin"/>
</dbReference>
<reference evidence="15" key="2">
    <citation type="submission" date="2025-04" db="UniProtKB">
        <authorList>
            <consortium name="RefSeq"/>
        </authorList>
    </citation>
    <scope>IDENTIFICATION</scope>
    <source>
        <tissue evidence="15">Whole body</tissue>
    </source>
</reference>
<dbReference type="GO" id="GO:0005886">
    <property type="term" value="C:plasma membrane"/>
    <property type="evidence" value="ECO:0007669"/>
    <property type="project" value="UniProtKB-ARBA"/>
</dbReference>
<dbReference type="RefSeq" id="XP_025425754.1">
    <property type="nucleotide sequence ID" value="XM_025569969.1"/>
</dbReference>
<evidence type="ECO:0000256" key="7">
    <source>
        <dbReference type="ARBA" id="ARBA00022989"/>
    </source>
</evidence>
<dbReference type="SUPFAM" id="SSF53187">
    <property type="entry name" value="Zn-dependent exopeptidases"/>
    <property type="match status" value="1"/>
</dbReference>
<keyword evidence="6" id="KW-0914">Notch signaling pathway</keyword>
<organism evidence="13">
    <name type="scientific">Sipha flava</name>
    <name type="common">yellow sugarcane aphid</name>
    <dbReference type="NCBI Taxonomy" id="143950"/>
    <lineage>
        <taxon>Eukaryota</taxon>
        <taxon>Metazoa</taxon>
        <taxon>Ecdysozoa</taxon>
        <taxon>Arthropoda</taxon>
        <taxon>Hexapoda</taxon>
        <taxon>Insecta</taxon>
        <taxon>Pterygota</taxon>
        <taxon>Neoptera</taxon>
        <taxon>Paraneoptera</taxon>
        <taxon>Hemiptera</taxon>
        <taxon>Sternorrhyncha</taxon>
        <taxon>Aphidomorpha</taxon>
        <taxon>Aphidoidea</taxon>
        <taxon>Aphididae</taxon>
        <taxon>Sipha</taxon>
    </lineage>
</organism>
<dbReference type="GO" id="GO:0007219">
    <property type="term" value="P:Notch signaling pathway"/>
    <property type="evidence" value="ECO:0007669"/>
    <property type="project" value="UniProtKB-KW"/>
</dbReference>
<dbReference type="AlphaFoldDB" id="A0A2S2QMR8"/>
<evidence type="ECO:0000256" key="9">
    <source>
        <dbReference type="ARBA" id="ARBA00023180"/>
    </source>
</evidence>
<keyword evidence="14" id="KW-1185">Reference proteome</keyword>
<dbReference type="GO" id="GO:0016485">
    <property type="term" value="P:protein processing"/>
    <property type="evidence" value="ECO:0007669"/>
    <property type="project" value="InterPro"/>
</dbReference>
<comment type="similarity">
    <text evidence="2">Belongs to the nicastrin family.</text>
</comment>
<keyword evidence="4 10" id="KW-0812">Transmembrane</keyword>
<dbReference type="PANTHER" id="PTHR21092:SF0">
    <property type="entry name" value="NICASTRIN"/>
    <property type="match status" value="1"/>
</dbReference>
<sequence>MSLYFILLFCLHYAPFTLSNFLSVKDQMYTDIIASNPCFLRLNGTNQFGCTSSRFGNVGTLHLIANLTDLDWLINKGMANPYIVALTPKMFNNKVLQLIEENFNKVNGIMLLMNGTNQEVINNDNLLKNGFSPEDTCPNRYSGISSCPSEPWNPYGTDILLKSWSFPIFVVYNQNAIKEIIDCFKKHNLPLNNQNDHSLCALELKSHMYAAVDSKTCIRRTILSYQNIRPIKFCDVLGDKNVYWSLKEFQPNTTNHSIAVVAARLDATSMFQDLAPGALSTATSIVTLMATANLISEMLPYDYAKNYSKNIMFILFNGEAYNYIGSSRVAYDMYMQNFPNDKIKLQQNHIGLFVELSQIHYEKEVVFHRLIKYNVSENVENFMNIFNKSLTKDEFNIYESKSLSVPPASLHSFLKKDPHFPGVLLTGFNNKFKNEFYHSILDDASNIKYDVISQTIASISTSLSYSLYTFITNNPYQGSKEVNTSYVTKLLDCYVKSINCDLFKSLTSPLLLPDHPPNYYISIDLITNTLTSLSRLLFASFGKKITEVQNEENCIDYETKPGFLSVWLNGNYNACYLTTSNFTDAVSPAFIIPDYDLSSPEYSTWTESVWHEVQIRMFLRQSFRLQIIIFILGVAIFLFSFIITRKMYAQSGIYFNNQEADSVTSC</sequence>
<protein>
    <recommendedName>
        <fullName evidence="3">Nicastrin</fullName>
    </recommendedName>
</protein>
<feature type="chain" id="PRO_5044579191" description="Nicastrin" evidence="11">
    <location>
        <begin position="20"/>
        <end position="666"/>
    </location>
</feature>
<dbReference type="InterPro" id="IPR041084">
    <property type="entry name" value="Ncstrn_small"/>
</dbReference>
<dbReference type="OrthoDB" id="755951at2759"/>
<evidence type="ECO:0000256" key="3">
    <source>
        <dbReference type="ARBA" id="ARBA00015303"/>
    </source>
</evidence>
<dbReference type="Proteomes" id="UP000694846">
    <property type="component" value="Unplaced"/>
</dbReference>
<accession>A0A2S2QMR8</accession>
<evidence type="ECO:0000256" key="11">
    <source>
        <dbReference type="SAM" id="SignalP"/>
    </source>
</evidence>
<dbReference type="PANTHER" id="PTHR21092">
    <property type="entry name" value="NICASTRIN"/>
    <property type="match status" value="1"/>
</dbReference>
<evidence type="ECO:0000259" key="12">
    <source>
        <dbReference type="Pfam" id="PF18266"/>
    </source>
</evidence>
<evidence type="ECO:0000256" key="4">
    <source>
        <dbReference type="ARBA" id="ARBA00022692"/>
    </source>
</evidence>
<evidence type="ECO:0000313" key="14">
    <source>
        <dbReference type="Proteomes" id="UP000694846"/>
    </source>
</evidence>
<evidence type="ECO:0000256" key="10">
    <source>
        <dbReference type="SAM" id="Phobius"/>
    </source>
</evidence>